<organism evidence="1">
    <name type="scientific">marine metagenome</name>
    <dbReference type="NCBI Taxonomy" id="408172"/>
    <lineage>
        <taxon>unclassified sequences</taxon>
        <taxon>metagenomes</taxon>
        <taxon>ecological metagenomes</taxon>
    </lineage>
</organism>
<gene>
    <name evidence="1" type="ORF">METZ01_LOCUS331283</name>
</gene>
<dbReference type="GO" id="GO:0020037">
    <property type="term" value="F:heme binding"/>
    <property type="evidence" value="ECO:0007669"/>
    <property type="project" value="InterPro"/>
</dbReference>
<dbReference type="InterPro" id="IPR036909">
    <property type="entry name" value="Cyt_c-like_dom_sf"/>
</dbReference>
<feature type="non-terminal residue" evidence="1">
    <location>
        <position position="1"/>
    </location>
</feature>
<dbReference type="Gene3D" id="1.10.760.10">
    <property type="entry name" value="Cytochrome c-like domain"/>
    <property type="match status" value="1"/>
</dbReference>
<evidence type="ECO:0008006" key="2">
    <source>
        <dbReference type="Google" id="ProtNLM"/>
    </source>
</evidence>
<dbReference type="GO" id="GO:0009055">
    <property type="term" value="F:electron transfer activity"/>
    <property type="evidence" value="ECO:0007669"/>
    <property type="project" value="InterPro"/>
</dbReference>
<reference evidence="1" key="1">
    <citation type="submission" date="2018-05" db="EMBL/GenBank/DDBJ databases">
        <authorList>
            <person name="Lanie J.A."/>
            <person name="Ng W.-L."/>
            <person name="Kazmierczak K.M."/>
            <person name="Andrzejewski T.M."/>
            <person name="Davidsen T.M."/>
            <person name="Wayne K.J."/>
            <person name="Tettelin H."/>
            <person name="Glass J.I."/>
            <person name="Rusch D."/>
            <person name="Podicherti R."/>
            <person name="Tsui H.-C.T."/>
            <person name="Winkler M.E."/>
        </authorList>
    </citation>
    <scope>NUCLEOTIDE SEQUENCE</scope>
</reference>
<protein>
    <recommendedName>
        <fullName evidence="2">Cytochrome c domain-containing protein</fullName>
    </recommendedName>
</protein>
<dbReference type="AlphaFoldDB" id="A0A382PYL6"/>
<accession>A0A382PYL6</accession>
<dbReference type="EMBL" id="UINC01110725">
    <property type="protein sequence ID" value="SVC78429.1"/>
    <property type="molecule type" value="Genomic_DNA"/>
</dbReference>
<sequence length="96" mass="11325">MFFFKLLSIIIFYSLFCFNVISEEILDSPIIEKPYNNNELKSGNYFLREETRKIELDEFENPGMIWVERGEELFSLKEGKNDSSCLSCHNKDINSL</sequence>
<evidence type="ECO:0000313" key="1">
    <source>
        <dbReference type="EMBL" id="SVC78429.1"/>
    </source>
</evidence>
<dbReference type="SUPFAM" id="SSF46626">
    <property type="entry name" value="Cytochrome c"/>
    <property type="match status" value="1"/>
</dbReference>
<feature type="non-terminal residue" evidence="1">
    <location>
        <position position="96"/>
    </location>
</feature>
<proteinExistence type="predicted"/>
<name>A0A382PYL6_9ZZZZ</name>